<reference evidence="1" key="2">
    <citation type="submission" date="2023-01" db="EMBL/GenBank/DDBJ databases">
        <authorList>
            <person name="Petersen C."/>
        </authorList>
    </citation>
    <scope>NUCLEOTIDE SEQUENCE</scope>
    <source>
        <strain evidence="1">IBT 17514</strain>
    </source>
</reference>
<protein>
    <submittedName>
        <fullName evidence="1">Uncharacterized protein</fullName>
    </submittedName>
</protein>
<accession>A0AAD6HL27</accession>
<gene>
    <name evidence="1" type="ORF">N7493_006585</name>
</gene>
<sequence>MFKWLQRGRPGSERWMENEYRPEEVRWDREKKRDVTIAEAVLFQFFEFAQDCYSVDMTESTGGMIKDALDVTCKIYPRLKLFYESFLTRPSTKRDASMG</sequence>
<dbReference type="AlphaFoldDB" id="A0AAD6HL27"/>
<proteinExistence type="predicted"/>
<evidence type="ECO:0000313" key="2">
    <source>
        <dbReference type="Proteomes" id="UP001215712"/>
    </source>
</evidence>
<organism evidence="1 2">
    <name type="scientific">Penicillium malachiteum</name>
    <dbReference type="NCBI Taxonomy" id="1324776"/>
    <lineage>
        <taxon>Eukaryota</taxon>
        <taxon>Fungi</taxon>
        <taxon>Dikarya</taxon>
        <taxon>Ascomycota</taxon>
        <taxon>Pezizomycotina</taxon>
        <taxon>Eurotiomycetes</taxon>
        <taxon>Eurotiomycetidae</taxon>
        <taxon>Eurotiales</taxon>
        <taxon>Aspergillaceae</taxon>
        <taxon>Penicillium</taxon>
    </lineage>
</organism>
<dbReference type="EMBL" id="JAQJAN010000008">
    <property type="protein sequence ID" value="KAJ5724857.1"/>
    <property type="molecule type" value="Genomic_DNA"/>
</dbReference>
<reference evidence="1" key="1">
    <citation type="journal article" date="2023" name="IMA Fungus">
        <title>Comparative genomic study of the Penicillium genus elucidates a diverse pangenome and 15 lateral gene transfer events.</title>
        <authorList>
            <person name="Petersen C."/>
            <person name="Sorensen T."/>
            <person name="Nielsen M.R."/>
            <person name="Sondergaard T.E."/>
            <person name="Sorensen J.L."/>
            <person name="Fitzpatrick D.A."/>
            <person name="Frisvad J.C."/>
            <person name="Nielsen K.L."/>
        </authorList>
    </citation>
    <scope>NUCLEOTIDE SEQUENCE</scope>
    <source>
        <strain evidence="1">IBT 17514</strain>
    </source>
</reference>
<name>A0AAD6HL27_9EURO</name>
<keyword evidence="2" id="KW-1185">Reference proteome</keyword>
<dbReference type="Proteomes" id="UP001215712">
    <property type="component" value="Unassembled WGS sequence"/>
</dbReference>
<comment type="caution">
    <text evidence="1">The sequence shown here is derived from an EMBL/GenBank/DDBJ whole genome shotgun (WGS) entry which is preliminary data.</text>
</comment>
<evidence type="ECO:0000313" key="1">
    <source>
        <dbReference type="EMBL" id="KAJ5724857.1"/>
    </source>
</evidence>